<organism evidence="1 2">
    <name type="scientific">candidate division WS6 bacterium OLB21</name>
    <dbReference type="NCBI Taxonomy" id="1617427"/>
    <lineage>
        <taxon>Bacteria</taxon>
        <taxon>Candidatus Dojkabacteria</taxon>
    </lineage>
</organism>
<sequence>MITFGDRNGLGAQISRLYGGSLRPDGTAIISSAESVYSFCDDVAPYLVTRREVRVLLALSTEKLTRIARHEGQVHLAADETVGYGYYTAFCELTGAKAASLEELKQNLIINAEAS</sequence>
<evidence type="ECO:0000313" key="1">
    <source>
        <dbReference type="EMBL" id="KXK08960.1"/>
    </source>
</evidence>
<reference evidence="1 2" key="1">
    <citation type="submission" date="2015-02" db="EMBL/GenBank/DDBJ databases">
        <title>Improved understanding of the partial-nitritation anammox process through 23 genomes representing the majority of the microbial community.</title>
        <authorList>
            <person name="Speth D.R."/>
            <person name="In T Zandt M."/>
            <person name="Guerrero Cruz S."/>
            <person name="Jetten M.S."/>
            <person name="Dutilh B.E."/>
        </authorList>
    </citation>
    <scope>NUCLEOTIDE SEQUENCE [LARGE SCALE GENOMIC DNA]</scope>
    <source>
        <strain evidence="1">OLB21</strain>
    </source>
</reference>
<gene>
    <name evidence="1" type="ORF">UZ20_WS6002000672</name>
</gene>
<dbReference type="AlphaFoldDB" id="A0A136KHR5"/>
<proteinExistence type="predicted"/>
<comment type="caution">
    <text evidence="1">The sequence shown here is derived from an EMBL/GenBank/DDBJ whole genome shotgun (WGS) entry which is preliminary data.</text>
</comment>
<evidence type="ECO:0000313" key="2">
    <source>
        <dbReference type="Proteomes" id="UP000070449"/>
    </source>
</evidence>
<dbReference type="EMBL" id="JYPD01000021">
    <property type="protein sequence ID" value="KXK08960.1"/>
    <property type="molecule type" value="Genomic_DNA"/>
</dbReference>
<accession>A0A136KHR5</accession>
<dbReference type="Proteomes" id="UP000070449">
    <property type="component" value="Unassembled WGS sequence"/>
</dbReference>
<protein>
    <submittedName>
        <fullName evidence="1">Uncharacterized protein</fullName>
    </submittedName>
</protein>
<name>A0A136KHR5_9BACT</name>